<dbReference type="Proteomes" id="UP000630353">
    <property type="component" value="Unassembled WGS sequence"/>
</dbReference>
<evidence type="ECO:0000313" key="2">
    <source>
        <dbReference type="Proteomes" id="UP000630353"/>
    </source>
</evidence>
<evidence type="ECO:0000313" key="1">
    <source>
        <dbReference type="EMBL" id="GHD40177.1"/>
    </source>
</evidence>
<comment type="caution">
    <text evidence="1">The sequence shown here is derived from an EMBL/GenBank/DDBJ whole genome shotgun (WGS) entry which is preliminary data.</text>
</comment>
<proteinExistence type="predicted"/>
<gene>
    <name evidence="1" type="ORF">GCM10017083_03200</name>
</gene>
<sequence length="48" mass="5052">MKRAMVETAFRSGIRMHADGATASAVPSPCPRVRAFATTTTKAGKTTL</sequence>
<reference evidence="1" key="2">
    <citation type="submission" date="2020-09" db="EMBL/GenBank/DDBJ databases">
        <authorList>
            <person name="Sun Q."/>
            <person name="Kim S."/>
        </authorList>
    </citation>
    <scope>NUCLEOTIDE SEQUENCE</scope>
    <source>
        <strain evidence="1">KCTC 42651</strain>
    </source>
</reference>
<reference evidence="1" key="1">
    <citation type="journal article" date="2014" name="Int. J. Syst. Evol. Microbiol.">
        <title>Complete genome sequence of Corynebacterium casei LMG S-19264T (=DSM 44701T), isolated from a smear-ripened cheese.</title>
        <authorList>
            <consortium name="US DOE Joint Genome Institute (JGI-PGF)"/>
            <person name="Walter F."/>
            <person name="Albersmeier A."/>
            <person name="Kalinowski J."/>
            <person name="Ruckert C."/>
        </authorList>
    </citation>
    <scope>NUCLEOTIDE SEQUENCE</scope>
    <source>
        <strain evidence="1">KCTC 42651</strain>
    </source>
</reference>
<dbReference type="EMBL" id="BMZS01000001">
    <property type="protein sequence ID" value="GHD40177.1"/>
    <property type="molecule type" value="Genomic_DNA"/>
</dbReference>
<organism evidence="1 2">
    <name type="scientific">Thalassobaculum fulvum</name>
    <dbReference type="NCBI Taxonomy" id="1633335"/>
    <lineage>
        <taxon>Bacteria</taxon>
        <taxon>Pseudomonadati</taxon>
        <taxon>Pseudomonadota</taxon>
        <taxon>Alphaproteobacteria</taxon>
        <taxon>Rhodospirillales</taxon>
        <taxon>Thalassobaculaceae</taxon>
        <taxon>Thalassobaculum</taxon>
    </lineage>
</organism>
<name>A0A919CN91_9PROT</name>
<keyword evidence="2" id="KW-1185">Reference proteome</keyword>
<protein>
    <submittedName>
        <fullName evidence="1">Uncharacterized protein</fullName>
    </submittedName>
</protein>
<dbReference type="AlphaFoldDB" id="A0A919CN91"/>
<accession>A0A919CN91</accession>